<evidence type="ECO:0000313" key="20">
    <source>
        <dbReference type="Proteomes" id="UP000077315"/>
    </source>
</evidence>
<dbReference type="STRING" id="763407.A0A167KVD3"/>
<feature type="domain" description="Thiamine phosphate synthase/TenI" evidence="18">
    <location>
        <begin position="7"/>
        <end position="197"/>
    </location>
</feature>
<evidence type="ECO:0000256" key="12">
    <source>
        <dbReference type="ARBA" id="ARBA00022977"/>
    </source>
</evidence>
<dbReference type="EMBL" id="KV440993">
    <property type="protein sequence ID" value="OAD68977.1"/>
    <property type="molecule type" value="Genomic_DNA"/>
</dbReference>
<dbReference type="GO" id="GO:0005524">
    <property type="term" value="F:ATP binding"/>
    <property type="evidence" value="ECO:0007669"/>
    <property type="project" value="UniProtKB-KW"/>
</dbReference>
<dbReference type="InterPro" id="IPR022998">
    <property type="entry name" value="ThiamineP_synth_TenI"/>
</dbReference>
<evidence type="ECO:0000256" key="11">
    <source>
        <dbReference type="ARBA" id="ARBA00022842"/>
    </source>
</evidence>
<accession>A0A167KVD3</accession>
<dbReference type="VEuPathDB" id="FungiDB:PHYBLDRAFT_178146"/>
<dbReference type="HAMAP" id="MF_00228">
    <property type="entry name" value="Thz_kinase"/>
    <property type="match status" value="1"/>
</dbReference>
<keyword evidence="10" id="KW-0067">ATP-binding</keyword>
<dbReference type="FunCoup" id="A0A167KVD3">
    <property type="interactions" value="369"/>
</dbReference>
<dbReference type="InParanoid" id="A0A167KVD3"/>
<dbReference type="InterPro" id="IPR029056">
    <property type="entry name" value="Ribokinase-like"/>
</dbReference>
<dbReference type="Gene3D" id="3.20.20.70">
    <property type="entry name" value="Aldolase class I"/>
    <property type="match status" value="1"/>
</dbReference>
<dbReference type="GO" id="GO:0009228">
    <property type="term" value="P:thiamine biosynthetic process"/>
    <property type="evidence" value="ECO:0007669"/>
    <property type="project" value="UniProtKB-KW"/>
</dbReference>
<dbReference type="FunFam" id="3.20.20.70:FF:000104">
    <property type="entry name" value="Thiamine biosynthetic bifunctional enzyme"/>
    <property type="match status" value="1"/>
</dbReference>
<keyword evidence="12" id="KW-0784">Thiamine biosynthesis</keyword>
<comment type="function">
    <text evidence="3">Condenses 4-methyl-5-(beta-hydroxyethyl)thiazole monophosphate (THZ-P) and 2-methyl-4-amino-5-hydroxymethyl pyrimidine pyrophosphate (HMP-PP) to form thiamine monophosphate (TMP).</text>
</comment>
<dbReference type="InterPro" id="IPR034291">
    <property type="entry name" value="TMP_synthase"/>
</dbReference>
<comment type="catalytic activity">
    <reaction evidence="15">
        <text>2-[(2R,5Z)-2-carboxy-4-methylthiazol-5(2H)-ylidene]ethyl phosphate + 4-amino-2-methyl-5-(diphosphooxymethyl)pyrimidine + 2 H(+) = thiamine phosphate + CO2 + diphosphate</text>
        <dbReference type="Rhea" id="RHEA:47844"/>
        <dbReference type="ChEBI" id="CHEBI:15378"/>
        <dbReference type="ChEBI" id="CHEBI:16526"/>
        <dbReference type="ChEBI" id="CHEBI:33019"/>
        <dbReference type="ChEBI" id="CHEBI:37575"/>
        <dbReference type="ChEBI" id="CHEBI:57841"/>
        <dbReference type="ChEBI" id="CHEBI:62899"/>
        <dbReference type="EC" id="2.5.1.3"/>
    </reaction>
</comment>
<evidence type="ECO:0000256" key="15">
    <source>
        <dbReference type="ARBA" id="ARBA00047883"/>
    </source>
</evidence>
<keyword evidence="9" id="KW-0418">Kinase</keyword>
<evidence type="ECO:0000256" key="1">
    <source>
        <dbReference type="ARBA" id="ARBA00001771"/>
    </source>
</evidence>
<dbReference type="Pfam" id="PF02110">
    <property type="entry name" value="HK"/>
    <property type="match status" value="1"/>
</dbReference>
<evidence type="ECO:0000256" key="16">
    <source>
        <dbReference type="ARBA" id="ARBA00061146"/>
    </source>
</evidence>
<reference evidence="20" key="1">
    <citation type="submission" date="2015-06" db="EMBL/GenBank/DDBJ databases">
        <title>Expansion of signal transduction pathways in fungi by whole-genome duplication.</title>
        <authorList>
            <consortium name="DOE Joint Genome Institute"/>
            <person name="Corrochano L.M."/>
            <person name="Kuo A."/>
            <person name="Marcet-Houben M."/>
            <person name="Polaino S."/>
            <person name="Salamov A."/>
            <person name="Villalobos J.M."/>
            <person name="Alvarez M.I."/>
            <person name="Avalos J."/>
            <person name="Benito E.P."/>
            <person name="Benoit I."/>
            <person name="Burger G."/>
            <person name="Camino L.P."/>
            <person name="Canovas D."/>
            <person name="Cerda-Olmedo E."/>
            <person name="Cheng J.-F."/>
            <person name="Dominguez A."/>
            <person name="Elias M."/>
            <person name="Eslava A.P."/>
            <person name="Glaser F."/>
            <person name="Grimwood J."/>
            <person name="Gutierrez G."/>
            <person name="Heitman J."/>
            <person name="Henrissat B."/>
            <person name="Iturriaga E.A."/>
            <person name="Lang B.F."/>
            <person name="Lavin J.L."/>
            <person name="Lee S."/>
            <person name="Li W."/>
            <person name="Lindquist E."/>
            <person name="Lopez-Garcia S."/>
            <person name="Luque E.M."/>
            <person name="Marcos A.T."/>
            <person name="Martin J."/>
            <person name="McCluskey K."/>
            <person name="Medina H.R."/>
            <person name="Miralles-Duran A."/>
            <person name="Miyazaki A."/>
            <person name="Munoz-Torres E."/>
            <person name="Oguiza J.A."/>
            <person name="Ohm R."/>
            <person name="Olmedo M."/>
            <person name="Orejas M."/>
            <person name="Ortiz-Castellanos L."/>
            <person name="Pisabarro A.G."/>
            <person name="Rodriguez-Romero J."/>
            <person name="Ruiz-Herrera J."/>
            <person name="Ruiz-Vazquez R."/>
            <person name="Sanz C."/>
            <person name="Schackwitz W."/>
            <person name="Schmutz J."/>
            <person name="Shahriari M."/>
            <person name="Shelest E."/>
            <person name="Silva-Franco F."/>
            <person name="Soanes D."/>
            <person name="Syed K."/>
            <person name="Tagua V.G."/>
            <person name="Talbot N.J."/>
            <person name="Thon M."/>
            <person name="De vries R.P."/>
            <person name="Wiebenga A."/>
            <person name="Yadav J.S."/>
            <person name="Braun E.L."/>
            <person name="Baker S."/>
            <person name="Garre V."/>
            <person name="Horwitz B."/>
            <person name="Torres-Martinez S."/>
            <person name="Idnurm A."/>
            <person name="Herrera-Estrella A."/>
            <person name="Gabaldon T."/>
            <person name="Grigoriev I.V."/>
        </authorList>
    </citation>
    <scope>NUCLEOTIDE SEQUENCE [LARGE SCALE GENOMIC DNA]</scope>
    <source>
        <strain evidence="20">NRRL 1555(-)</strain>
    </source>
</reference>
<dbReference type="GO" id="GO:0005737">
    <property type="term" value="C:cytoplasm"/>
    <property type="evidence" value="ECO:0007669"/>
    <property type="project" value="TreeGrafter"/>
</dbReference>
<dbReference type="OrthoDB" id="4994at2759"/>
<dbReference type="InterPro" id="IPR000417">
    <property type="entry name" value="Hyethyz_kinase"/>
</dbReference>
<dbReference type="GO" id="GO:0004789">
    <property type="term" value="F:thiamine-phosphate diphosphorylase activity"/>
    <property type="evidence" value="ECO:0007669"/>
    <property type="project" value="UniProtKB-EC"/>
</dbReference>
<dbReference type="SUPFAM" id="SSF53613">
    <property type="entry name" value="Ribokinase-like"/>
    <property type="match status" value="1"/>
</dbReference>
<dbReference type="UniPathway" id="UPA00060">
    <property type="reaction ID" value="UER00139"/>
</dbReference>
<evidence type="ECO:0000256" key="6">
    <source>
        <dbReference type="ARBA" id="ARBA00022679"/>
    </source>
</evidence>
<dbReference type="Proteomes" id="UP000077315">
    <property type="component" value="Unassembled WGS sequence"/>
</dbReference>
<dbReference type="Pfam" id="PF02581">
    <property type="entry name" value="TMP-TENI"/>
    <property type="match status" value="1"/>
</dbReference>
<comment type="cofactor">
    <cofactor evidence="2">
        <name>Mg(2+)</name>
        <dbReference type="ChEBI" id="CHEBI:18420"/>
    </cofactor>
</comment>
<dbReference type="NCBIfam" id="TIGR00693">
    <property type="entry name" value="thiE"/>
    <property type="match status" value="1"/>
</dbReference>
<evidence type="ECO:0000256" key="13">
    <source>
        <dbReference type="ARBA" id="ARBA00047334"/>
    </source>
</evidence>
<name>A0A167KVD3_PHYB8</name>
<comment type="catalytic activity">
    <reaction evidence="1">
        <text>5-(2-hydroxyethyl)-4-methylthiazole + ATP = 4-methyl-5-(2-phosphooxyethyl)-thiazole + ADP + H(+)</text>
        <dbReference type="Rhea" id="RHEA:24212"/>
        <dbReference type="ChEBI" id="CHEBI:15378"/>
        <dbReference type="ChEBI" id="CHEBI:17957"/>
        <dbReference type="ChEBI" id="CHEBI:30616"/>
        <dbReference type="ChEBI" id="CHEBI:58296"/>
        <dbReference type="ChEBI" id="CHEBI:456216"/>
        <dbReference type="EC" id="2.7.1.50"/>
    </reaction>
</comment>
<dbReference type="PANTHER" id="PTHR20857">
    <property type="entry name" value="THIAMINE-PHOSPHATE PYROPHOSPHORYLASE"/>
    <property type="match status" value="1"/>
</dbReference>
<evidence type="ECO:0000256" key="4">
    <source>
        <dbReference type="ARBA" id="ARBA00004868"/>
    </source>
</evidence>
<comment type="pathway">
    <text evidence="5">Cofactor biosynthesis; thiamine diphosphate biosynthesis; thiamine phosphate from 4-amino-2-methyl-5-diphosphomethylpyrimidine and 4-methyl-5-(2-phosphoethyl)-thiazole: step 1/1.</text>
</comment>
<evidence type="ECO:0000256" key="7">
    <source>
        <dbReference type="ARBA" id="ARBA00022723"/>
    </source>
</evidence>
<proteinExistence type="inferred from homology"/>
<evidence type="ECO:0000256" key="3">
    <source>
        <dbReference type="ARBA" id="ARBA00003814"/>
    </source>
</evidence>
<dbReference type="InterPro" id="IPR013785">
    <property type="entry name" value="Aldolase_TIM"/>
</dbReference>
<dbReference type="GeneID" id="28998864"/>
<comment type="catalytic activity">
    <reaction evidence="14">
        <text>2-(2-carboxy-4-methylthiazol-5-yl)ethyl phosphate + 4-amino-2-methyl-5-(diphosphooxymethyl)pyrimidine + 2 H(+) = thiamine phosphate + CO2 + diphosphate</text>
        <dbReference type="Rhea" id="RHEA:47848"/>
        <dbReference type="ChEBI" id="CHEBI:15378"/>
        <dbReference type="ChEBI" id="CHEBI:16526"/>
        <dbReference type="ChEBI" id="CHEBI:33019"/>
        <dbReference type="ChEBI" id="CHEBI:37575"/>
        <dbReference type="ChEBI" id="CHEBI:57841"/>
        <dbReference type="ChEBI" id="CHEBI:62890"/>
        <dbReference type="EC" id="2.5.1.3"/>
    </reaction>
</comment>
<keyword evidence="20" id="KW-1185">Reference proteome</keyword>
<dbReference type="CDD" id="cd01170">
    <property type="entry name" value="THZ_kinase"/>
    <property type="match status" value="1"/>
</dbReference>
<dbReference type="GO" id="GO:0009229">
    <property type="term" value="P:thiamine diphosphate biosynthetic process"/>
    <property type="evidence" value="ECO:0007669"/>
    <property type="project" value="UniProtKB-UniPathway"/>
</dbReference>
<dbReference type="AlphaFoldDB" id="A0A167KVD3"/>
<dbReference type="Gene3D" id="3.40.1190.20">
    <property type="match status" value="1"/>
</dbReference>
<evidence type="ECO:0000256" key="5">
    <source>
        <dbReference type="ARBA" id="ARBA00005165"/>
    </source>
</evidence>
<dbReference type="CDD" id="cd00564">
    <property type="entry name" value="TMP_TenI"/>
    <property type="match status" value="1"/>
</dbReference>
<sequence>MKVDYSLYLVTDSSLVPKNTTLLAQIESALQGGTTIVQLREKELETGPFIALGLQVKALTQRYHVPLIINDRLDVAQAIDADGVHIGQDDMPLVQARKILGPTKIIGVSVYNQKEANDAIANGADYLGIGAVWDTSTKKIKRSPLGIQGVQDVLRLMDVPIPTVAIGGIHVSNAQELMIGSASGTRHLDGLAIVSAIIASSDPKQTCQAFSGLLNNVFGSFEPPIALDTSSIVEKSIKLVDLLKQTGPMVHHITNYVVINDNANATLALGASPIMSTNTEEIDDLAAVNDALLLNMGTLNDIDAMILAAQTNTRHGHPVVLDPVGAGATQFRKDTVARFLKECNLSVIKGNGGEILSMANRGGRSRGVDSVGNNGGEANAVLAVSELAKNNGCVVVMTGPMDYISDGTRVFVVENGHPMMALITGSGCMASSVVACFQAVSEDPLIGAVAGMLTITIASELAMKRPEVKGPGTFRAALLDELYTISNSPELIRTHARLREIPLARSN</sequence>
<protein>
    <recommendedName>
        <fullName evidence="18">Thiamine phosphate synthase/TenI domain-containing protein</fullName>
    </recommendedName>
</protein>
<evidence type="ECO:0000256" key="9">
    <source>
        <dbReference type="ARBA" id="ARBA00022777"/>
    </source>
</evidence>
<dbReference type="NCBIfam" id="NF006830">
    <property type="entry name" value="PRK09355.1"/>
    <property type="match status" value="1"/>
</dbReference>
<keyword evidence="6" id="KW-0808">Transferase</keyword>
<dbReference type="HAMAP" id="MF_00097">
    <property type="entry name" value="TMP_synthase"/>
    <property type="match status" value="1"/>
</dbReference>
<evidence type="ECO:0000256" key="2">
    <source>
        <dbReference type="ARBA" id="ARBA00001946"/>
    </source>
</evidence>
<dbReference type="NCBIfam" id="TIGR00694">
    <property type="entry name" value="thiM"/>
    <property type="match status" value="1"/>
</dbReference>
<dbReference type="PANTHER" id="PTHR20857:SF23">
    <property type="entry name" value="THIAMINE BIOSYNTHETIC BIFUNCTIONAL ENZYME"/>
    <property type="match status" value="1"/>
</dbReference>
<comment type="catalytic activity">
    <reaction evidence="13">
        <text>4-methyl-5-(2-phosphooxyethyl)-thiazole + 4-amino-2-methyl-5-(diphosphooxymethyl)pyrimidine + H(+) = thiamine phosphate + diphosphate</text>
        <dbReference type="Rhea" id="RHEA:22328"/>
        <dbReference type="ChEBI" id="CHEBI:15378"/>
        <dbReference type="ChEBI" id="CHEBI:33019"/>
        <dbReference type="ChEBI" id="CHEBI:37575"/>
        <dbReference type="ChEBI" id="CHEBI:57841"/>
        <dbReference type="ChEBI" id="CHEBI:58296"/>
        <dbReference type="EC" id="2.5.1.3"/>
    </reaction>
</comment>
<evidence type="ECO:0000256" key="14">
    <source>
        <dbReference type="ARBA" id="ARBA00047851"/>
    </source>
</evidence>
<gene>
    <name evidence="19" type="ORF">PHYBLDRAFT_178146</name>
</gene>
<evidence type="ECO:0000256" key="10">
    <source>
        <dbReference type="ARBA" id="ARBA00022840"/>
    </source>
</evidence>
<comment type="similarity">
    <text evidence="16">In the C-terminal section; belongs to the Thz kinase family.</text>
</comment>
<keyword evidence="11" id="KW-0460">Magnesium</keyword>
<keyword evidence="8" id="KW-0547">Nucleotide-binding</keyword>
<evidence type="ECO:0000256" key="17">
    <source>
        <dbReference type="ARBA" id="ARBA00061283"/>
    </source>
</evidence>
<evidence type="ECO:0000313" key="19">
    <source>
        <dbReference type="EMBL" id="OAD68977.1"/>
    </source>
</evidence>
<dbReference type="InterPro" id="IPR036206">
    <property type="entry name" value="ThiamineP_synth_sf"/>
</dbReference>
<dbReference type="GO" id="GO:0000287">
    <property type="term" value="F:magnesium ion binding"/>
    <property type="evidence" value="ECO:0007669"/>
    <property type="project" value="InterPro"/>
</dbReference>
<organism evidence="19 20">
    <name type="scientific">Phycomyces blakesleeanus (strain ATCC 8743b / DSM 1359 / FGSC 10004 / NBRC 33097 / NRRL 1555)</name>
    <dbReference type="NCBI Taxonomy" id="763407"/>
    <lineage>
        <taxon>Eukaryota</taxon>
        <taxon>Fungi</taxon>
        <taxon>Fungi incertae sedis</taxon>
        <taxon>Mucoromycota</taxon>
        <taxon>Mucoromycotina</taxon>
        <taxon>Mucoromycetes</taxon>
        <taxon>Mucorales</taxon>
        <taxon>Phycomycetaceae</taxon>
        <taxon>Phycomyces</taxon>
    </lineage>
</organism>
<evidence type="ECO:0000256" key="8">
    <source>
        <dbReference type="ARBA" id="ARBA00022741"/>
    </source>
</evidence>
<comment type="pathway">
    <text evidence="4">Cofactor biosynthesis; thiamine diphosphate biosynthesis; 4-methyl-5-(2-phosphoethyl)-thiazole from 5-(2-hydroxyethyl)-4-methylthiazole: step 1/1.</text>
</comment>
<dbReference type="SUPFAM" id="SSF51391">
    <property type="entry name" value="Thiamin phosphate synthase"/>
    <property type="match status" value="1"/>
</dbReference>
<comment type="similarity">
    <text evidence="17">In the N-terminal section; belongs to the thiamine-phosphate synthase family.</text>
</comment>
<keyword evidence="7" id="KW-0479">Metal-binding</keyword>
<dbReference type="RefSeq" id="XP_018287017.1">
    <property type="nucleotide sequence ID" value="XM_018437958.1"/>
</dbReference>
<evidence type="ECO:0000259" key="18">
    <source>
        <dbReference type="Pfam" id="PF02581"/>
    </source>
</evidence>
<dbReference type="PRINTS" id="PR01099">
    <property type="entry name" value="HYETHTZKNASE"/>
</dbReference>
<dbReference type="GO" id="GO:0004417">
    <property type="term" value="F:hydroxyethylthiazole kinase activity"/>
    <property type="evidence" value="ECO:0007669"/>
    <property type="project" value="UniProtKB-EC"/>
</dbReference>